<keyword evidence="2" id="KW-1185">Reference proteome</keyword>
<dbReference type="EMBL" id="VSRR010115852">
    <property type="protein sequence ID" value="MPC98840.1"/>
    <property type="molecule type" value="Genomic_DNA"/>
</dbReference>
<evidence type="ECO:0000313" key="1">
    <source>
        <dbReference type="EMBL" id="MPC98840.1"/>
    </source>
</evidence>
<sequence length="63" mass="6958">MTRLVCLGCVTPPNPILHPQCSHFSNPPISLSPPSSSTHFPMTRMTLIAPRRTDQCVSKLPYP</sequence>
<reference evidence="1 2" key="1">
    <citation type="submission" date="2019-05" db="EMBL/GenBank/DDBJ databases">
        <title>Another draft genome of Portunus trituberculatus and its Hox gene families provides insights of decapod evolution.</title>
        <authorList>
            <person name="Jeong J.-H."/>
            <person name="Song I."/>
            <person name="Kim S."/>
            <person name="Choi T."/>
            <person name="Kim D."/>
            <person name="Ryu S."/>
            <person name="Kim W."/>
        </authorList>
    </citation>
    <scope>NUCLEOTIDE SEQUENCE [LARGE SCALE GENOMIC DNA]</scope>
    <source>
        <tissue evidence="1">Muscle</tissue>
    </source>
</reference>
<dbReference type="Proteomes" id="UP000324222">
    <property type="component" value="Unassembled WGS sequence"/>
</dbReference>
<comment type="caution">
    <text evidence="1">The sequence shown here is derived from an EMBL/GenBank/DDBJ whole genome shotgun (WGS) entry which is preliminary data.</text>
</comment>
<organism evidence="1 2">
    <name type="scientific">Portunus trituberculatus</name>
    <name type="common">Swimming crab</name>
    <name type="synonym">Neptunus trituberculatus</name>
    <dbReference type="NCBI Taxonomy" id="210409"/>
    <lineage>
        <taxon>Eukaryota</taxon>
        <taxon>Metazoa</taxon>
        <taxon>Ecdysozoa</taxon>
        <taxon>Arthropoda</taxon>
        <taxon>Crustacea</taxon>
        <taxon>Multicrustacea</taxon>
        <taxon>Malacostraca</taxon>
        <taxon>Eumalacostraca</taxon>
        <taxon>Eucarida</taxon>
        <taxon>Decapoda</taxon>
        <taxon>Pleocyemata</taxon>
        <taxon>Brachyura</taxon>
        <taxon>Eubrachyura</taxon>
        <taxon>Portunoidea</taxon>
        <taxon>Portunidae</taxon>
        <taxon>Portuninae</taxon>
        <taxon>Portunus</taxon>
    </lineage>
</organism>
<dbReference type="AlphaFoldDB" id="A0A5B7JPV5"/>
<proteinExistence type="predicted"/>
<evidence type="ECO:0000313" key="2">
    <source>
        <dbReference type="Proteomes" id="UP000324222"/>
    </source>
</evidence>
<gene>
    <name evidence="1" type="ORF">E2C01_094225</name>
</gene>
<accession>A0A5B7JPV5</accession>
<protein>
    <submittedName>
        <fullName evidence="1">Uncharacterized protein</fullName>
    </submittedName>
</protein>
<name>A0A5B7JPV5_PORTR</name>